<reference evidence="7" key="1">
    <citation type="journal article" name="Plants (Basel)">
        <title>NAC and MYB Families and Lignin Biosynthesis-Related Members Identification and Expression Analysis in Melilotus albus.</title>
        <authorList>
            <person name="Chen L."/>
            <person name="Wu F."/>
            <person name="Zhang J."/>
        </authorList>
    </citation>
    <scope>NUCLEOTIDE SEQUENCE</scope>
</reference>
<dbReference type="PROSITE" id="PS50090">
    <property type="entry name" value="MYB_LIKE"/>
    <property type="match status" value="2"/>
</dbReference>
<accession>A0A896WCV4</accession>
<dbReference type="EMBL" id="MW302599">
    <property type="protein sequence ID" value="QSD99753.1"/>
    <property type="molecule type" value="Genomic_DNA"/>
</dbReference>
<dbReference type="Gene3D" id="1.10.10.60">
    <property type="entry name" value="Homeodomain-like"/>
    <property type="match status" value="2"/>
</dbReference>
<dbReference type="CDD" id="cd00167">
    <property type="entry name" value="SANT"/>
    <property type="match status" value="2"/>
</dbReference>
<dbReference type="GO" id="GO:0005634">
    <property type="term" value="C:nucleus"/>
    <property type="evidence" value="ECO:0007669"/>
    <property type="project" value="UniProtKB-SubCell"/>
</dbReference>
<dbReference type="FunFam" id="1.10.10.60:FF:000001">
    <property type="entry name" value="MYB-related transcription factor"/>
    <property type="match status" value="1"/>
</dbReference>
<name>A0A896WCV4_MELAB</name>
<feature type="domain" description="Myb-like" evidence="5">
    <location>
        <begin position="62"/>
        <end position="112"/>
    </location>
</feature>
<evidence type="ECO:0000313" key="7">
    <source>
        <dbReference type="EMBL" id="QSD99753.1"/>
    </source>
</evidence>
<dbReference type="InterPro" id="IPR001005">
    <property type="entry name" value="SANT/Myb"/>
</dbReference>
<evidence type="ECO:0000256" key="3">
    <source>
        <dbReference type="ARBA" id="ARBA00023125"/>
    </source>
</evidence>
<evidence type="ECO:0000256" key="1">
    <source>
        <dbReference type="ARBA" id="ARBA00004123"/>
    </source>
</evidence>
<protein>
    <submittedName>
        <fullName evidence="7">MYB family transcription factor</fullName>
    </submittedName>
</protein>
<keyword evidence="2" id="KW-0677">Repeat</keyword>
<evidence type="ECO:0000256" key="2">
    <source>
        <dbReference type="ARBA" id="ARBA00022737"/>
    </source>
</evidence>
<dbReference type="Pfam" id="PF00249">
    <property type="entry name" value="Myb_DNA-binding"/>
    <property type="match status" value="2"/>
</dbReference>
<dbReference type="InterPro" id="IPR015495">
    <property type="entry name" value="Myb_TF_plants"/>
</dbReference>
<dbReference type="GO" id="GO:0003677">
    <property type="term" value="F:DNA binding"/>
    <property type="evidence" value="ECO:0007669"/>
    <property type="project" value="UniProtKB-KW"/>
</dbReference>
<evidence type="ECO:0000259" key="6">
    <source>
        <dbReference type="PROSITE" id="PS51294"/>
    </source>
</evidence>
<keyword evidence="4" id="KW-0539">Nucleus</keyword>
<organism evidence="7">
    <name type="scientific">Melilotus albus</name>
    <name type="common">White sweet clover</name>
    <name type="synonym">Melilotus officinalis subsp. albus</name>
    <dbReference type="NCBI Taxonomy" id="47082"/>
    <lineage>
        <taxon>Eukaryota</taxon>
        <taxon>Viridiplantae</taxon>
        <taxon>Streptophyta</taxon>
        <taxon>Embryophyta</taxon>
        <taxon>Tracheophyta</taxon>
        <taxon>Spermatophyta</taxon>
        <taxon>Magnoliopsida</taxon>
        <taxon>eudicotyledons</taxon>
        <taxon>Gunneridae</taxon>
        <taxon>Pentapetalae</taxon>
        <taxon>rosids</taxon>
        <taxon>fabids</taxon>
        <taxon>Fabales</taxon>
        <taxon>Fabaceae</taxon>
        <taxon>Papilionoideae</taxon>
        <taxon>50 kb inversion clade</taxon>
        <taxon>NPAAA clade</taxon>
        <taxon>Hologalegina</taxon>
        <taxon>IRL clade</taxon>
        <taxon>Trifolieae</taxon>
        <taxon>Melilotus</taxon>
    </lineage>
</organism>
<dbReference type="SMART" id="SM00717">
    <property type="entry name" value="SANT"/>
    <property type="match status" value="2"/>
</dbReference>
<feature type="domain" description="Myb-like" evidence="5">
    <location>
        <begin position="9"/>
        <end position="61"/>
    </location>
</feature>
<dbReference type="PROSITE" id="PS51294">
    <property type="entry name" value="HTH_MYB"/>
    <property type="match status" value="2"/>
</dbReference>
<dbReference type="AlphaFoldDB" id="A0A896WCV4"/>
<feature type="domain" description="HTH myb-type" evidence="6">
    <location>
        <begin position="9"/>
        <end position="65"/>
    </location>
</feature>
<dbReference type="SUPFAM" id="SSF46689">
    <property type="entry name" value="Homeodomain-like"/>
    <property type="match status" value="1"/>
</dbReference>
<dbReference type="InterPro" id="IPR009057">
    <property type="entry name" value="Homeodomain-like_sf"/>
</dbReference>
<dbReference type="PANTHER" id="PTHR10641:SF1140">
    <property type="entry name" value="MYB TRANSCRIPTION FACTOR"/>
    <property type="match status" value="1"/>
</dbReference>
<keyword evidence="3" id="KW-0238">DNA-binding</keyword>
<comment type="subcellular location">
    <subcellularLocation>
        <location evidence="1">Nucleus</location>
    </subcellularLocation>
</comment>
<sequence>MVRAPYFDKNGTKKGAWSEEEDQRLIAHIEKHGHPNWRQLPRAAGLARCGKSCRLRWMNYLRPNLKRGNYTQKEEQMIMELHKKHGNKWSLIAESLPGRSDNEIKNYWHSNLQKFSRRNDSVHQNSYPSEQSILSSLNDTKLTKEIGSTKRTSEAVSFDSHNNILESSSSVPSEMSNTANSPSISSSRVESNVNLYKNDDCVASWETWDGFSNNFWTEPFVLESALTQDNFLISCYGAEAEDPFFTW</sequence>
<evidence type="ECO:0000259" key="5">
    <source>
        <dbReference type="PROSITE" id="PS50090"/>
    </source>
</evidence>
<evidence type="ECO:0000256" key="4">
    <source>
        <dbReference type="ARBA" id="ARBA00023242"/>
    </source>
</evidence>
<dbReference type="InterPro" id="IPR017930">
    <property type="entry name" value="Myb_dom"/>
</dbReference>
<feature type="domain" description="HTH myb-type" evidence="6">
    <location>
        <begin position="66"/>
        <end position="116"/>
    </location>
</feature>
<dbReference type="PANTHER" id="PTHR10641">
    <property type="entry name" value="MYB FAMILY TRANSCRIPTION FACTOR"/>
    <property type="match status" value="1"/>
</dbReference>
<gene>
    <name evidence="7" type="primary">EVM0025979.1</name>
</gene>
<proteinExistence type="predicted"/>